<evidence type="ECO:0000313" key="1">
    <source>
        <dbReference type="EMBL" id="GAA2357066.1"/>
    </source>
</evidence>
<organism evidence="1 2">
    <name type="scientific">Dactylosporangium salmoneum</name>
    <dbReference type="NCBI Taxonomy" id="53361"/>
    <lineage>
        <taxon>Bacteria</taxon>
        <taxon>Bacillati</taxon>
        <taxon>Actinomycetota</taxon>
        <taxon>Actinomycetes</taxon>
        <taxon>Micromonosporales</taxon>
        <taxon>Micromonosporaceae</taxon>
        <taxon>Dactylosporangium</taxon>
    </lineage>
</organism>
<accession>A0ABN3GP11</accession>
<dbReference type="EMBL" id="BAAARV010000040">
    <property type="protein sequence ID" value="GAA2357066.1"/>
    <property type="molecule type" value="Genomic_DNA"/>
</dbReference>
<dbReference type="RefSeq" id="WP_344614940.1">
    <property type="nucleotide sequence ID" value="NZ_BAAARV010000040.1"/>
</dbReference>
<dbReference type="Proteomes" id="UP001501444">
    <property type="component" value="Unassembled WGS sequence"/>
</dbReference>
<comment type="caution">
    <text evidence="1">The sequence shown here is derived from an EMBL/GenBank/DDBJ whole genome shotgun (WGS) entry which is preliminary data.</text>
</comment>
<protein>
    <submittedName>
        <fullName evidence="1">SRPBCC family protein</fullName>
    </submittedName>
</protein>
<dbReference type="SUPFAM" id="SSF55961">
    <property type="entry name" value="Bet v1-like"/>
    <property type="match status" value="1"/>
</dbReference>
<dbReference type="CDD" id="cd07812">
    <property type="entry name" value="SRPBCC"/>
    <property type="match status" value="1"/>
</dbReference>
<dbReference type="Pfam" id="PF10604">
    <property type="entry name" value="Polyketide_cyc2"/>
    <property type="match status" value="1"/>
</dbReference>
<keyword evidence="2" id="KW-1185">Reference proteome</keyword>
<dbReference type="InterPro" id="IPR023393">
    <property type="entry name" value="START-like_dom_sf"/>
</dbReference>
<dbReference type="InterPro" id="IPR019587">
    <property type="entry name" value="Polyketide_cyclase/dehydratase"/>
</dbReference>
<reference evidence="1 2" key="1">
    <citation type="journal article" date="2019" name="Int. J. Syst. Evol. Microbiol.">
        <title>The Global Catalogue of Microorganisms (GCM) 10K type strain sequencing project: providing services to taxonomists for standard genome sequencing and annotation.</title>
        <authorList>
            <consortium name="The Broad Institute Genomics Platform"/>
            <consortium name="The Broad Institute Genome Sequencing Center for Infectious Disease"/>
            <person name="Wu L."/>
            <person name="Ma J."/>
        </authorList>
    </citation>
    <scope>NUCLEOTIDE SEQUENCE [LARGE SCALE GENOMIC DNA]</scope>
    <source>
        <strain evidence="1 2">JCM 3272</strain>
    </source>
</reference>
<sequence length="180" mass="19771">MAEPVNPPPLLQSRAEIHVDATPAEVYAVISDLPRSGEWSAECVGGRWIAGTPATVGAVFQGDNLRRDDVVAWAPVVRGRWSTEAEVVAADPGRSFRWAMRDSAGNAQDSVWAFDIEPDGDGARLVHHFRMGRPTEGIRKIVSGLDDGRRARFFAEWGEKVRGDLAETLQRIKPVIEKDA</sequence>
<dbReference type="Gene3D" id="3.30.530.20">
    <property type="match status" value="1"/>
</dbReference>
<gene>
    <name evidence="1" type="ORF">GCM10010170_050220</name>
</gene>
<evidence type="ECO:0000313" key="2">
    <source>
        <dbReference type="Proteomes" id="UP001501444"/>
    </source>
</evidence>
<proteinExistence type="predicted"/>
<name>A0ABN3GP11_9ACTN</name>